<dbReference type="InterPro" id="IPR051086">
    <property type="entry name" value="RNase_D-like"/>
</dbReference>
<accession>A0A085AR54</accession>
<dbReference type="PANTHER" id="PTHR47649">
    <property type="entry name" value="RIBONUCLEASE D"/>
    <property type="match status" value="1"/>
</dbReference>
<feature type="non-terminal residue" evidence="2">
    <location>
        <position position="1"/>
    </location>
</feature>
<comment type="caution">
    <text evidence="2">The sequence shown here is derived from an EMBL/GenBank/DDBJ whole genome shotgun (WGS) entry which is preliminary data.</text>
</comment>
<protein>
    <submittedName>
        <fullName evidence="2">Ribonuclease D</fullName>
        <ecNumber evidence="2">3.1.13.5</ecNumber>
        <ecNumber evidence="2">3.1.26.3</ecNumber>
    </submittedName>
</protein>
<dbReference type="EC" id="3.1.13.5" evidence="2"/>
<evidence type="ECO:0000313" key="3">
    <source>
        <dbReference type="Proteomes" id="UP000028630"/>
    </source>
</evidence>
<gene>
    <name evidence="2" type="primary">rnd</name>
    <name evidence="2" type="ORF">GTGU_00264</name>
</gene>
<dbReference type="SUPFAM" id="SSF47819">
    <property type="entry name" value="HRDC-like"/>
    <property type="match status" value="1"/>
</dbReference>
<dbReference type="InterPro" id="IPR010997">
    <property type="entry name" value="HRDC-like_sf"/>
</dbReference>
<dbReference type="GO" id="GO:0000166">
    <property type="term" value="F:nucleotide binding"/>
    <property type="evidence" value="ECO:0007669"/>
    <property type="project" value="InterPro"/>
</dbReference>
<dbReference type="GO" id="GO:0004525">
    <property type="term" value="F:ribonuclease III activity"/>
    <property type="evidence" value="ECO:0007669"/>
    <property type="project" value="UniProtKB-EC"/>
</dbReference>
<reference evidence="3" key="1">
    <citation type="submission" date="2014-05" db="EMBL/GenBank/DDBJ databases">
        <title>ATOL: Assembling a taxonomically balanced genome-scale reconstruction of the evolutionary history of the Enterobacteriaceae.</title>
        <authorList>
            <person name="Plunkett G. III"/>
            <person name="Neeno-Eckwall E.C."/>
            <person name="Glasner J.D."/>
            <person name="Perna N.T."/>
        </authorList>
    </citation>
    <scope>NUCLEOTIDE SEQUENCE [LARGE SCALE GENOMIC DNA]</scope>
    <source>
        <strain evidence="3">ATCC 49490</strain>
    </source>
</reference>
<dbReference type="Proteomes" id="UP000028630">
    <property type="component" value="Unassembled WGS sequence"/>
</dbReference>
<evidence type="ECO:0000259" key="1">
    <source>
        <dbReference type="Pfam" id="PF21293"/>
    </source>
</evidence>
<evidence type="ECO:0000313" key="2">
    <source>
        <dbReference type="EMBL" id="KFC12699.1"/>
    </source>
</evidence>
<dbReference type="InterPro" id="IPR048579">
    <property type="entry name" value="RNAseD_HRDC_C"/>
</dbReference>
<dbReference type="InterPro" id="IPR044876">
    <property type="entry name" value="HRDC_dom_sf"/>
</dbReference>
<dbReference type="AlphaFoldDB" id="A0A085AR54"/>
<dbReference type="Gene3D" id="1.10.150.80">
    <property type="entry name" value="HRDC domain"/>
    <property type="match status" value="1"/>
</dbReference>
<dbReference type="Pfam" id="PF21293">
    <property type="entry name" value="RNAseD_HRDC_C"/>
    <property type="match status" value="1"/>
</dbReference>
<sequence length="110" mass="12472">SEIRFHGKTLLSLVAKAAALTDDLLPEALQNLVDMPCYRKVFKEIKALVQVVSTEKGVSAEMLASRRQINQLLNWHWALRPQNGLPEMVSGWRGELMADRLKTLLDAYPR</sequence>
<keyword evidence="2" id="KW-0378">Hydrolase</keyword>
<name>A0A085AR54_9ENTR</name>
<dbReference type="PANTHER" id="PTHR47649:SF1">
    <property type="entry name" value="RIBONUCLEASE D"/>
    <property type="match status" value="1"/>
</dbReference>
<feature type="domain" description="Ribonuclease D C-terminal HRDC" evidence="1">
    <location>
        <begin position="36"/>
        <end position="101"/>
    </location>
</feature>
<dbReference type="EMBL" id="JMTB01000015">
    <property type="protein sequence ID" value="KFC12699.1"/>
    <property type="molecule type" value="Genomic_DNA"/>
</dbReference>
<keyword evidence="3" id="KW-1185">Reference proteome</keyword>
<proteinExistence type="predicted"/>
<dbReference type="eggNOG" id="COG0349">
    <property type="taxonomic scope" value="Bacteria"/>
</dbReference>
<dbReference type="GO" id="GO:0033890">
    <property type="term" value="F:ribonuclease D activity"/>
    <property type="evidence" value="ECO:0007669"/>
    <property type="project" value="UniProtKB-EC"/>
</dbReference>
<organism evidence="2 3">
    <name type="scientific">Trabulsiella guamensis ATCC 49490</name>
    <dbReference type="NCBI Taxonomy" id="1005994"/>
    <lineage>
        <taxon>Bacteria</taxon>
        <taxon>Pseudomonadati</taxon>
        <taxon>Pseudomonadota</taxon>
        <taxon>Gammaproteobacteria</taxon>
        <taxon>Enterobacterales</taxon>
        <taxon>Enterobacteriaceae</taxon>
        <taxon>Trabulsiella</taxon>
    </lineage>
</organism>
<dbReference type="EC" id="3.1.26.3" evidence="2"/>